<protein>
    <submittedName>
        <fullName evidence="2">Peroxidase 73</fullName>
    </submittedName>
</protein>
<evidence type="ECO:0000313" key="2">
    <source>
        <dbReference type="EMBL" id="JAD08052.1"/>
    </source>
</evidence>
<reference evidence="2" key="2">
    <citation type="journal article" date="2015" name="Gigascience">
        <title>Reconstructing a comprehensive transcriptome assembly of a white-pupal translocated strain of the pest fruit fly Bactrocera cucurbitae.</title>
        <authorList>
            <person name="Sim S.B."/>
            <person name="Calla B."/>
            <person name="Hall B."/>
            <person name="DeRego T."/>
            <person name="Geib S.M."/>
        </authorList>
    </citation>
    <scope>NUCLEOTIDE SEQUENCE</scope>
</reference>
<feature type="signal peptide" evidence="1">
    <location>
        <begin position="1"/>
        <end position="21"/>
    </location>
</feature>
<dbReference type="EMBL" id="GBXI01006240">
    <property type="protein sequence ID" value="JAD08052.1"/>
    <property type="molecule type" value="Transcribed_RNA"/>
</dbReference>
<organism evidence="2">
    <name type="scientific">Zeugodacus cucurbitae</name>
    <name type="common">Melon fruit fly</name>
    <name type="synonym">Bactrocera cucurbitae</name>
    <dbReference type="NCBI Taxonomy" id="28588"/>
    <lineage>
        <taxon>Eukaryota</taxon>
        <taxon>Metazoa</taxon>
        <taxon>Ecdysozoa</taxon>
        <taxon>Arthropoda</taxon>
        <taxon>Hexapoda</taxon>
        <taxon>Insecta</taxon>
        <taxon>Pterygota</taxon>
        <taxon>Neoptera</taxon>
        <taxon>Endopterygota</taxon>
        <taxon>Diptera</taxon>
        <taxon>Brachycera</taxon>
        <taxon>Muscomorpha</taxon>
        <taxon>Tephritoidea</taxon>
        <taxon>Tephritidae</taxon>
        <taxon>Zeugodacus</taxon>
        <taxon>Zeugodacus</taxon>
    </lineage>
</organism>
<sequence length="194" mass="22883">MTIDKYFALFLLLIGFICSHAYDNEESEIDKETLPSHHQLIEAMFNESVKLTGYAFDRAGELCQKLLDEEIYKNGPSEAFTDHETFQNNCVHRVVSRLDPTAYRRGNHPDDILLRKYGFDNALKVMDQKYAEFYVEIVRRIDAYVRGLFREQRRKKSARNLRRWSRKIKKAPTLAKKETAFGKCMRFYYFEGGV</sequence>
<dbReference type="GO" id="GO:0004601">
    <property type="term" value="F:peroxidase activity"/>
    <property type="evidence" value="ECO:0007669"/>
    <property type="project" value="UniProtKB-KW"/>
</dbReference>
<reference evidence="2" key="1">
    <citation type="submission" date="2014-11" db="EMBL/GenBank/DDBJ databases">
        <authorList>
            <person name="Geib S."/>
        </authorList>
    </citation>
    <scope>NUCLEOTIDE SEQUENCE</scope>
</reference>
<evidence type="ECO:0000256" key="1">
    <source>
        <dbReference type="SAM" id="SignalP"/>
    </source>
</evidence>
<dbReference type="AlphaFoldDB" id="A0A0A1XAB0"/>
<keyword evidence="2" id="KW-0560">Oxidoreductase</keyword>
<gene>
    <name evidence="2" type="primary">PER73</name>
    <name evidence="2" type="ORF">g.35378</name>
</gene>
<keyword evidence="1" id="KW-0732">Signal</keyword>
<keyword evidence="2" id="KW-0575">Peroxidase</keyword>
<accession>A0A0A1XAB0</accession>
<name>A0A0A1XAB0_ZEUCU</name>
<feature type="chain" id="PRO_5001983491" evidence="1">
    <location>
        <begin position="22"/>
        <end position="194"/>
    </location>
</feature>
<proteinExistence type="predicted"/>